<dbReference type="PANTHER" id="PTHR24072">
    <property type="entry name" value="RHO FAMILY GTPASE"/>
    <property type="match status" value="1"/>
</dbReference>
<evidence type="ECO:0000256" key="2">
    <source>
        <dbReference type="ARBA" id="ARBA00022741"/>
    </source>
</evidence>
<sequence length="214" mass="24013">MKKNSSWSEYINMKQKYTFWEKLSLKCVLVGDMNVGKSSLAARICSRTFKTDYSPTLFDNYAATVSVHGIPYHLNIFDTAGKEDFSKFRVISYLNSDVFLVCFSIDDIKSLVHVEESWVPELRQHVPNTPFILVGTKLDARFQEPDIQVVSSSTVSPKQGQELAAAVGAYSYVEVSSLSNDGVEDLVTEVVDAAKTYWELRCAKKKKCPACVII</sequence>
<dbReference type="PROSITE" id="PS51421">
    <property type="entry name" value="RAS"/>
    <property type="match status" value="1"/>
</dbReference>
<dbReference type="KEGG" id="cvn:111130934"/>
<dbReference type="PROSITE" id="PS51419">
    <property type="entry name" value="RAB"/>
    <property type="match status" value="1"/>
</dbReference>
<dbReference type="AlphaFoldDB" id="A0A8B8E072"/>
<dbReference type="Pfam" id="PF00071">
    <property type="entry name" value="Ras"/>
    <property type="match status" value="1"/>
</dbReference>
<dbReference type="PROSITE" id="PS51420">
    <property type="entry name" value="RHO"/>
    <property type="match status" value="1"/>
</dbReference>
<evidence type="ECO:0000313" key="5">
    <source>
        <dbReference type="Proteomes" id="UP000694844"/>
    </source>
</evidence>
<gene>
    <name evidence="6" type="primary">LOC111130934</name>
</gene>
<name>A0A8B8E072_CRAVI</name>
<dbReference type="InterPro" id="IPR003578">
    <property type="entry name" value="Small_GTPase_Rho"/>
</dbReference>
<protein>
    <submittedName>
        <fullName evidence="6">Cdc42 homolog</fullName>
    </submittedName>
</protein>
<evidence type="ECO:0000256" key="1">
    <source>
        <dbReference type="ARBA" id="ARBA00004370"/>
    </source>
</evidence>
<dbReference type="FunFam" id="3.40.50.300:FF:002060">
    <property type="entry name" value="Rho family GTPase"/>
    <property type="match status" value="1"/>
</dbReference>
<evidence type="ECO:0000256" key="4">
    <source>
        <dbReference type="ARBA" id="ARBA00023136"/>
    </source>
</evidence>
<dbReference type="GeneID" id="111130934"/>
<dbReference type="SMART" id="SM00175">
    <property type="entry name" value="RAB"/>
    <property type="match status" value="1"/>
</dbReference>
<dbReference type="SMART" id="SM00174">
    <property type="entry name" value="RHO"/>
    <property type="match status" value="1"/>
</dbReference>
<dbReference type="GO" id="GO:0003924">
    <property type="term" value="F:GTPase activity"/>
    <property type="evidence" value="ECO:0007669"/>
    <property type="project" value="InterPro"/>
</dbReference>
<organism evidence="5 6">
    <name type="scientific">Crassostrea virginica</name>
    <name type="common">Eastern oyster</name>
    <dbReference type="NCBI Taxonomy" id="6565"/>
    <lineage>
        <taxon>Eukaryota</taxon>
        <taxon>Metazoa</taxon>
        <taxon>Spiralia</taxon>
        <taxon>Lophotrochozoa</taxon>
        <taxon>Mollusca</taxon>
        <taxon>Bivalvia</taxon>
        <taxon>Autobranchia</taxon>
        <taxon>Pteriomorphia</taxon>
        <taxon>Ostreida</taxon>
        <taxon>Ostreoidea</taxon>
        <taxon>Ostreidae</taxon>
        <taxon>Crassostrea</taxon>
    </lineage>
</organism>
<dbReference type="NCBIfam" id="TIGR00231">
    <property type="entry name" value="small_GTP"/>
    <property type="match status" value="1"/>
</dbReference>
<proteinExistence type="predicted"/>
<dbReference type="PRINTS" id="PR00449">
    <property type="entry name" value="RASTRNSFRMNG"/>
</dbReference>
<dbReference type="Proteomes" id="UP000694844">
    <property type="component" value="Chromosome 4"/>
</dbReference>
<dbReference type="GO" id="GO:0016020">
    <property type="term" value="C:membrane"/>
    <property type="evidence" value="ECO:0007669"/>
    <property type="project" value="UniProtKB-SubCell"/>
</dbReference>
<dbReference type="GO" id="GO:0007264">
    <property type="term" value="P:small GTPase-mediated signal transduction"/>
    <property type="evidence" value="ECO:0007669"/>
    <property type="project" value="InterPro"/>
</dbReference>
<dbReference type="SUPFAM" id="SSF52540">
    <property type="entry name" value="P-loop containing nucleoside triphosphate hydrolases"/>
    <property type="match status" value="1"/>
</dbReference>
<evidence type="ECO:0000313" key="6">
    <source>
        <dbReference type="RefSeq" id="XP_022333932.1"/>
    </source>
</evidence>
<keyword evidence="5" id="KW-1185">Reference proteome</keyword>
<keyword evidence="2" id="KW-0547">Nucleotide-binding</keyword>
<dbReference type="SMART" id="SM00173">
    <property type="entry name" value="RAS"/>
    <property type="match status" value="1"/>
</dbReference>
<reference evidence="6" key="1">
    <citation type="submission" date="2025-08" db="UniProtKB">
        <authorList>
            <consortium name="RefSeq"/>
        </authorList>
    </citation>
    <scope>IDENTIFICATION</scope>
    <source>
        <tissue evidence="6">Whole sample</tissue>
    </source>
</reference>
<dbReference type="Gene3D" id="3.40.50.300">
    <property type="entry name" value="P-loop containing nucleotide triphosphate hydrolases"/>
    <property type="match status" value="1"/>
</dbReference>
<dbReference type="OrthoDB" id="8830751at2759"/>
<dbReference type="InterPro" id="IPR027417">
    <property type="entry name" value="P-loop_NTPase"/>
</dbReference>
<keyword evidence="4" id="KW-0472">Membrane</keyword>
<dbReference type="GO" id="GO:0005525">
    <property type="term" value="F:GTP binding"/>
    <property type="evidence" value="ECO:0007669"/>
    <property type="project" value="UniProtKB-KW"/>
</dbReference>
<comment type="subcellular location">
    <subcellularLocation>
        <location evidence="1">Membrane</location>
    </subcellularLocation>
</comment>
<keyword evidence="3" id="KW-0342">GTP-binding</keyword>
<evidence type="ECO:0000256" key="3">
    <source>
        <dbReference type="ARBA" id="ARBA00023134"/>
    </source>
</evidence>
<dbReference type="RefSeq" id="XP_022333932.1">
    <property type="nucleotide sequence ID" value="XM_022478224.1"/>
</dbReference>
<dbReference type="InterPro" id="IPR001806">
    <property type="entry name" value="Small_GTPase"/>
</dbReference>
<accession>A0A8B8E072</accession>
<dbReference type="CDD" id="cd00157">
    <property type="entry name" value="Rho"/>
    <property type="match status" value="1"/>
</dbReference>
<dbReference type="InterPro" id="IPR005225">
    <property type="entry name" value="Small_GTP-bd"/>
</dbReference>